<dbReference type="InterPro" id="IPR036621">
    <property type="entry name" value="Anticodon-bd_dom_sf"/>
</dbReference>
<dbReference type="InterPro" id="IPR045864">
    <property type="entry name" value="aa-tRNA-synth_II/BPL/LPL"/>
</dbReference>
<evidence type="ECO:0000313" key="12">
    <source>
        <dbReference type="Proteomes" id="UP000253426"/>
    </source>
</evidence>
<comment type="subcellular location">
    <subcellularLocation>
        <location evidence="8">Cytoplasm</location>
    </subcellularLocation>
</comment>
<dbReference type="SUPFAM" id="SSF55681">
    <property type="entry name" value="Class II aaRS and biotin synthetases"/>
    <property type="match status" value="1"/>
</dbReference>
<feature type="binding site" evidence="9">
    <location>
        <position position="109"/>
    </location>
    <ligand>
        <name>L-histidine</name>
        <dbReference type="ChEBI" id="CHEBI:57595"/>
    </ligand>
</feature>
<keyword evidence="4 8" id="KW-0547">Nucleotide-binding</keyword>
<keyword evidence="8" id="KW-0067">ATP-binding</keyword>
<comment type="caution">
    <text evidence="11">The sequence shown here is derived from an EMBL/GenBank/DDBJ whole genome shotgun (WGS) entry which is preliminary data.</text>
</comment>
<protein>
    <recommendedName>
        <fullName evidence="8">Histidine--tRNA ligase</fullName>
        <ecNumber evidence="8">6.1.1.21</ecNumber>
    </recommendedName>
    <alternativeName>
        <fullName evidence="8">Histidyl-tRNA synthetase</fullName>
        <shortName evidence="8">HisRS</shortName>
    </alternativeName>
</protein>
<keyword evidence="6 8" id="KW-0030">Aminoacyl-tRNA synthetase</keyword>
<keyword evidence="12" id="KW-1185">Reference proteome</keyword>
<dbReference type="Proteomes" id="UP000253426">
    <property type="component" value="Unassembled WGS sequence"/>
</dbReference>
<dbReference type="InterPro" id="IPR041715">
    <property type="entry name" value="HisRS-like_core"/>
</dbReference>
<evidence type="ECO:0000256" key="3">
    <source>
        <dbReference type="ARBA" id="ARBA00022598"/>
    </source>
</evidence>
<dbReference type="NCBIfam" id="TIGR00442">
    <property type="entry name" value="hisS"/>
    <property type="match status" value="1"/>
</dbReference>
<evidence type="ECO:0000256" key="9">
    <source>
        <dbReference type="PIRSR" id="PIRSR001549-1"/>
    </source>
</evidence>
<dbReference type="Gene3D" id="3.40.50.800">
    <property type="entry name" value="Anticodon-binding domain"/>
    <property type="match status" value="1"/>
</dbReference>
<dbReference type="InterPro" id="IPR006195">
    <property type="entry name" value="aa-tRNA-synth_II"/>
</dbReference>
<name>A0A366HQS3_9BACT</name>
<comment type="subunit">
    <text evidence="2 8">Homodimer.</text>
</comment>
<sequence length="429" mass="48034">MPTFQTVKGFRDFLPEDCARRNYIFARWREVAARHGFVEYEGPTLESTDLYRKKSGQEITEQLFCFTTKGEEEVSMRPEVTPTLARMAAAKQRDYPKPMKWFQVGPCYRYERQQRGRLREFYQYNVDILGESSPAADAELVAFAIESLRVFALEPGDFVIRLSDRRLWADFAAKFSLDEEKNAAFLQVIDKMERAPEAVTDQKLQALGISLAQVKEFIASVDENHPTFAPLRENLSARGLWQYVKIDPGIVRGLAYYTGTVFEAFDVKHGLRAIAGGGRYDNLVGLLSDGSVNLPACGFAMGDVVLGELIKVTPAAQAAMDQWMRNAAALDVYVIIADETQRSNALGIVQRLRQAGLRTDYSFTAQKVGKQFQAADNAKARFSVVVGAEYPTLTLQNMRTRFKSEVAVDALEQKLGEALAEPETGTLLA</sequence>
<dbReference type="PIRSF" id="PIRSF001549">
    <property type="entry name" value="His-tRNA_synth"/>
    <property type="match status" value="1"/>
</dbReference>
<dbReference type="PROSITE" id="PS50862">
    <property type="entry name" value="AA_TRNA_LIGASE_II"/>
    <property type="match status" value="1"/>
</dbReference>
<dbReference type="HAMAP" id="MF_00127">
    <property type="entry name" value="His_tRNA_synth"/>
    <property type="match status" value="1"/>
</dbReference>
<proteinExistence type="inferred from homology"/>
<accession>A0A366HQS3</accession>
<dbReference type="RefSeq" id="WP_113957564.1">
    <property type="nucleotide sequence ID" value="NZ_QNRR01000002.1"/>
</dbReference>
<dbReference type="InterPro" id="IPR004516">
    <property type="entry name" value="HisRS/HisZ"/>
</dbReference>
<comment type="similarity">
    <text evidence="1 8">Belongs to the class-II aminoacyl-tRNA synthetase family.</text>
</comment>
<feature type="binding site" evidence="9">
    <location>
        <position position="123"/>
    </location>
    <ligand>
        <name>L-histidine</name>
        <dbReference type="ChEBI" id="CHEBI:57595"/>
    </ligand>
</feature>
<evidence type="ECO:0000256" key="6">
    <source>
        <dbReference type="ARBA" id="ARBA00023146"/>
    </source>
</evidence>
<comment type="catalytic activity">
    <reaction evidence="7 8">
        <text>tRNA(His) + L-histidine + ATP = L-histidyl-tRNA(His) + AMP + diphosphate + H(+)</text>
        <dbReference type="Rhea" id="RHEA:17313"/>
        <dbReference type="Rhea" id="RHEA-COMP:9665"/>
        <dbReference type="Rhea" id="RHEA-COMP:9689"/>
        <dbReference type="ChEBI" id="CHEBI:15378"/>
        <dbReference type="ChEBI" id="CHEBI:30616"/>
        <dbReference type="ChEBI" id="CHEBI:33019"/>
        <dbReference type="ChEBI" id="CHEBI:57595"/>
        <dbReference type="ChEBI" id="CHEBI:78442"/>
        <dbReference type="ChEBI" id="CHEBI:78527"/>
        <dbReference type="ChEBI" id="CHEBI:456215"/>
        <dbReference type="EC" id="6.1.1.21"/>
    </reaction>
</comment>
<dbReference type="AlphaFoldDB" id="A0A366HQS3"/>
<organism evidence="11 12">
    <name type="scientific">Roseimicrobium gellanilyticum</name>
    <dbReference type="NCBI Taxonomy" id="748857"/>
    <lineage>
        <taxon>Bacteria</taxon>
        <taxon>Pseudomonadati</taxon>
        <taxon>Verrucomicrobiota</taxon>
        <taxon>Verrucomicrobiia</taxon>
        <taxon>Verrucomicrobiales</taxon>
        <taxon>Verrucomicrobiaceae</taxon>
        <taxon>Roseimicrobium</taxon>
    </lineage>
</organism>
<keyword evidence="5 8" id="KW-0648">Protein biosynthesis</keyword>
<dbReference type="SUPFAM" id="SSF52954">
    <property type="entry name" value="Class II aaRS ABD-related"/>
    <property type="match status" value="1"/>
</dbReference>
<dbReference type="Pfam" id="PF13393">
    <property type="entry name" value="tRNA-synt_His"/>
    <property type="match status" value="1"/>
</dbReference>
<evidence type="ECO:0000256" key="8">
    <source>
        <dbReference type="HAMAP-Rule" id="MF_00127"/>
    </source>
</evidence>
<dbReference type="Gene3D" id="3.30.930.10">
    <property type="entry name" value="Bira Bifunctional Protein, Domain 2"/>
    <property type="match status" value="1"/>
</dbReference>
<keyword evidence="8" id="KW-0963">Cytoplasm</keyword>
<evidence type="ECO:0000313" key="11">
    <source>
        <dbReference type="EMBL" id="RBP46011.1"/>
    </source>
</evidence>
<dbReference type="CDD" id="cd00773">
    <property type="entry name" value="HisRS-like_core"/>
    <property type="match status" value="1"/>
</dbReference>
<evidence type="ECO:0000256" key="5">
    <source>
        <dbReference type="ARBA" id="ARBA00022917"/>
    </source>
</evidence>
<evidence type="ECO:0000259" key="10">
    <source>
        <dbReference type="PROSITE" id="PS50862"/>
    </source>
</evidence>
<dbReference type="GO" id="GO:0005737">
    <property type="term" value="C:cytoplasm"/>
    <property type="evidence" value="ECO:0007669"/>
    <property type="project" value="UniProtKB-SubCell"/>
</dbReference>
<dbReference type="EMBL" id="QNRR01000002">
    <property type="protein sequence ID" value="RBP46011.1"/>
    <property type="molecule type" value="Genomic_DNA"/>
</dbReference>
<evidence type="ECO:0000256" key="4">
    <source>
        <dbReference type="ARBA" id="ARBA00022741"/>
    </source>
</evidence>
<dbReference type="Pfam" id="PF03129">
    <property type="entry name" value="HGTP_anticodon"/>
    <property type="match status" value="1"/>
</dbReference>
<dbReference type="PANTHER" id="PTHR43707">
    <property type="entry name" value="HISTIDYL-TRNA SYNTHETASE"/>
    <property type="match status" value="1"/>
</dbReference>
<dbReference type="GO" id="GO:0004821">
    <property type="term" value="F:histidine-tRNA ligase activity"/>
    <property type="evidence" value="ECO:0007669"/>
    <property type="project" value="UniProtKB-UniRule"/>
</dbReference>
<dbReference type="OrthoDB" id="9800814at2"/>
<feature type="binding site" evidence="9">
    <location>
        <begin position="79"/>
        <end position="81"/>
    </location>
    <ligand>
        <name>L-histidine</name>
        <dbReference type="ChEBI" id="CHEBI:57595"/>
    </ligand>
</feature>
<feature type="binding site" evidence="9">
    <location>
        <position position="127"/>
    </location>
    <ligand>
        <name>L-histidine</name>
        <dbReference type="ChEBI" id="CHEBI:57595"/>
    </ligand>
</feature>
<dbReference type="GO" id="GO:0005524">
    <property type="term" value="F:ATP binding"/>
    <property type="evidence" value="ECO:0007669"/>
    <property type="project" value="UniProtKB-UniRule"/>
</dbReference>
<feature type="binding site" evidence="9">
    <location>
        <position position="252"/>
    </location>
    <ligand>
        <name>L-histidine</name>
        <dbReference type="ChEBI" id="CHEBI:57595"/>
    </ligand>
</feature>
<dbReference type="EC" id="6.1.1.21" evidence="8"/>
<feature type="domain" description="Aminoacyl-transfer RNA synthetases class-II family profile" evidence="10">
    <location>
        <begin position="21"/>
        <end position="267"/>
    </location>
</feature>
<dbReference type="PANTHER" id="PTHR43707:SF1">
    <property type="entry name" value="HISTIDINE--TRNA LIGASE, MITOCHONDRIAL-RELATED"/>
    <property type="match status" value="1"/>
</dbReference>
<keyword evidence="3 8" id="KW-0436">Ligase</keyword>
<gene>
    <name evidence="8" type="primary">hisS</name>
    <name evidence="11" type="ORF">DES53_102396</name>
</gene>
<feature type="binding site" evidence="9">
    <location>
        <begin position="256"/>
        <end position="257"/>
    </location>
    <ligand>
        <name>L-histidine</name>
        <dbReference type="ChEBI" id="CHEBI:57595"/>
    </ligand>
</feature>
<evidence type="ECO:0000256" key="7">
    <source>
        <dbReference type="ARBA" id="ARBA00047639"/>
    </source>
</evidence>
<dbReference type="InterPro" id="IPR015807">
    <property type="entry name" value="His-tRNA-ligase"/>
</dbReference>
<evidence type="ECO:0000256" key="2">
    <source>
        <dbReference type="ARBA" id="ARBA00011738"/>
    </source>
</evidence>
<dbReference type="GO" id="GO:0006427">
    <property type="term" value="P:histidyl-tRNA aminoacylation"/>
    <property type="evidence" value="ECO:0007669"/>
    <property type="project" value="UniProtKB-UniRule"/>
</dbReference>
<reference evidence="11 12" key="1">
    <citation type="submission" date="2018-06" db="EMBL/GenBank/DDBJ databases">
        <title>Genomic Encyclopedia of Type Strains, Phase IV (KMG-IV): sequencing the most valuable type-strain genomes for metagenomic binning, comparative biology and taxonomic classification.</title>
        <authorList>
            <person name="Goeker M."/>
        </authorList>
    </citation>
    <scope>NUCLEOTIDE SEQUENCE [LARGE SCALE GENOMIC DNA]</scope>
    <source>
        <strain evidence="11 12">DSM 25532</strain>
    </source>
</reference>
<dbReference type="InterPro" id="IPR004154">
    <property type="entry name" value="Anticodon-bd"/>
</dbReference>
<evidence type="ECO:0000256" key="1">
    <source>
        <dbReference type="ARBA" id="ARBA00008226"/>
    </source>
</evidence>